<dbReference type="Pfam" id="PF00245">
    <property type="entry name" value="Alk_phosphatase"/>
    <property type="match status" value="1"/>
</dbReference>
<gene>
    <name evidence="10" type="ORF">L3X37_01820</name>
</gene>
<evidence type="ECO:0000256" key="2">
    <source>
        <dbReference type="ARBA" id="ARBA00022553"/>
    </source>
</evidence>
<accession>A0AAE3EKS0</accession>
<keyword evidence="11" id="KW-1185">Reference proteome</keyword>
<comment type="cofactor">
    <cofactor evidence="8">
        <name>Mg(2+)</name>
        <dbReference type="ChEBI" id="CHEBI:18420"/>
    </cofactor>
    <text evidence="8">Binds 1 Mg(2+) ion.</text>
</comment>
<dbReference type="PANTHER" id="PTHR11596:SF5">
    <property type="entry name" value="ALKALINE PHOSPHATASE"/>
    <property type="match status" value="1"/>
</dbReference>
<feature type="binding site" evidence="8">
    <location>
        <position position="300"/>
    </location>
    <ligand>
        <name>Zn(2+)</name>
        <dbReference type="ChEBI" id="CHEBI:29105"/>
        <label>2</label>
    </ligand>
</feature>
<dbReference type="PANTHER" id="PTHR11596">
    <property type="entry name" value="ALKALINE PHOSPHATASE"/>
    <property type="match status" value="1"/>
</dbReference>
<keyword evidence="4" id="KW-0378">Hydrolase</keyword>
<feature type="binding site" evidence="8">
    <location>
        <position position="253"/>
    </location>
    <ligand>
        <name>Mg(2+)</name>
        <dbReference type="ChEBI" id="CHEBI:18420"/>
    </ligand>
</feature>
<evidence type="ECO:0000256" key="7">
    <source>
        <dbReference type="PIRSR" id="PIRSR601952-1"/>
    </source>
</evidence>
<name>A0AAE3EKS0_9FLAO</name>
<dbReference type="GO" id="GO:0046872">
    <property type="term" value="F:metal ion binding"/>
    <property type="evidence" value="ECO:0007669"/>
    <property type="project" value="UniProtKB-KW"/>
</dbReference>
<evidence type="ECO:0000256" key="3">
    <source>
        <dbReference type="ARBA" id="ARBA00022723"/>
    </source>
</evidence>
<dbReference type="PROSITE" id="PS51257">
    <property type="entry name" value="PROKAR_LIPOPROTEIN"/>
    <property type="match status" value="1"/>
</dbReference>
<feature type="binding site" evidence="8">
    <location>
        <position position="258"/>
    </location>
    <ligand>
        <name>Zn(2+)</name>
        <dbReference type="ChEBI" id="CHEBI:29105"/>
        <label>2</label>
    </ligand>
</feature>
<dbReference type="GO" id="GO:0004035">
    <property type="term" value="F:alkaline phosphatase activity"/>
    <property type="evidence" value="ECO:0007669"/>
    <property type="project" value="TreeGrafter"/>
</dbReference>
<feature type="active site" description="Phosphoserine intermediate" evidence="7">
    <location>
        <position position="81"/>
    </location>
</feature>
<comment type="caution">
    <text evidence="10">The sequence shown here is derived from an EMBL/GenBank/DDBJ whole genome shotgun (WGS) entry which is preliminary data.</text>
</comment>
<keyword evidence="5 8" id="KW-0862">Zinc</keyword>
<dbReference type="Proteomes" id="UP001199795">
    <property type="component" value="Unassembled WGS sequence"/>
</dbReference>
<evidence type="ECO:0000256" key="9">
    <source>
        <dbReference type="RuleBase" id="RU003946"/>
    </source>
</evidence>
<reference evidence="10" key="1">
    <citation type="submission" date="2022-01" db="EMBL/GenBank/DDBJ databases">
        <title>Draft genome sequence of Sabulilitoribacter arenilitoris KCTC 52401.</title>
        <authorList>
            <person name="Oh J.-S."/>
        </authorList>
    </citation>
    <scope>NUCLEOTIDE SEQUENCE</scope>
    <source>
        <strain evidence="10">HMF6543</strain>
    </source>
</reference>
<dbReference type="PROSITE" id="PS00123">
    <property type="entry name" value="ALKALINE_PHOSPHATASE"/>
    <property type="match status" value="1"/>
</dbReference>
<dbReference type="AlphaFoldDB" id="A0AAE3EKS0"/>
<keyword evidence="2" id="KW-0597">Phosphoprotein</keyword>
<protein>
    <submittedName>
        <fullName evidence="10">Alkaline phosphatase</fullName>
    </submittedName>
</protein>
<sequence>MTNKSIIILILLVTVFSCKPKTVKEEASKKAKNVILLIGDGTGLSQISSAFYFKDTMPNYARFKSIGLIKTSSSRQDITDSAAGATAFSSGEKTYNGAVGIADDSTHVKNIIEIISPQNIKTGLISTSSIQHATPASFYAHVINRGMYEDITVDMVTSDVDFFAGGGIKFFNRRKDGKDLLKELSTKGFVIDTNALGNIAEIKEHEKMAYILAENHLEPVAKGRGDYLPKATELGIQFLNKDTDNSSFFLMVEGSQVDWGGHANDADYLISELIDFDDAIGKALDFAEKDGNTLVIVTADHETGGFTLASTQKKTEEGRTYSDYTEITGTFSTNGHSATLIPVFAYGPGAEAFNGIYENTEIFNKIMDATDWLKKN</sequence>
<evidence type="ECO:0000313" key="10">
    <source>
        <dbReference type="EMBL" id="MCF7567103.1"/>
    </source>
</evidence>
<dbReference type="SUPFAM" id="SSF53649">
    <property type="entry name" value="Alkaline phosphatase-like"/>
    <property type="match status" value="1"/>
</dbReference>
<comment type="cofactor">
    <cofactor evidence="8">
        <name>Zn(2+)</name>
        <dbReference type="ChEBI" id="CHEBI:29105"/>
    </cofactor>
    <text evidence="8">Binds 2 Zn(2+) ions.</text>
</comment>
<dbReference type="EMBL" id="JAKKDU010000002">
    <property type="protein sequence ID" value="MCF7567103.1"/>
    <property type="molecule type" value="Genomic_DNA"/>
</dbReference>
<dbReference type="InterPro" id="IPR017850">
    <property type="entry name" value="Alkaline_phosphatase_core_sf"/>
</dbReference>
<dbReference type="PRINTS" id="PR00113">
    <property type="entry name" value="ALKPHPHTASE"/>
</dbReference>
<feature type="binding site" evidence="8">
    <location>
        <position position="40"/>
    </location>
    <ligand>
        <name>Mg(2+)</name>
        <dbReference type="ChEBI" id="CHEBI:18420"/>
    </ligand>
</feature>
<feature type="binding site" evidence="8">
    <location>
        <position position="301"/>
    </location>
    <ligand>
        <name>Zn(2+)</name>
        <dbReference type="ChEBI" id="CHEBI:29105"/>
        <label>2</label>
    </ligand>
</feature>
<evidence type="ECO:0000313" key="11">
    <source>
        <dbReference type="Proteomes" id="UP001199795"/>
    </source>
</evidence>
<feature type="binding site" evidence="8">
    <location>
        <position position="132"/>
    </location>
    <ligand>
        <name>Mg(2+)</name>
        <dbReference type="ChEBI" id="CHEBI:18420"/>
    </ligand>
</feature>
<evidence type="ECO:0000256" key="4">
    <source>
        <dbReference type="ARBA" id="ARBA00022801"/>
    </source>
</evidence>
<organism evidence="10 11">
    <name type="scientific">Wocania arenilitoris</name>
    <dbReference type="NCBI Taxonomy" id="2044858"/>
    <lineage>
        <taxon>Bacteria</taxon>
        <taxon>Pseudomonadati</taxon>
        <taxon>Bacteroidota</taxon>
        <taxon>Flavobacteriia</taxon>
        <taxon>Flavobacteriales</taxon>
        <taxon>Flavobacteriaceae</taxon>
        <taxon>Wocania</taxon>
    </lineage>
</organism>
<feature type="binding site" evidence="8">
    <location>
        <position position="40"/>
    </location>
    <ligand>
        <name>Zn(2+)</name>
        <dbReference type="ChEBI" id="CHEBI:29105"/>
        <label>2</label>
    </ligand>
</feature>
<keyword evidence="6 8" id="KW-0460">Magnesium</keyword>
<evidence type="ECO:0000256" key="1">
    <source>
        <dbReference type="ARBA" id="ARBA00005984"/>
    </source>
</evidence>
<feature type="binding site" evidence="8">
    <location>
        <position position="336"/>
    </location>
    <ligand>
        <name>Zn(2+)</name>
        <dbReference type="ChEBI" id="CHEBI:29105"/>
        <label>2</label>
    </ligand>
</feature>
<dbReference type="CDD" id="cd16012">
    <property type="entry name" value="ALP"/>
    <property type="match status" value="1"/>
</dbReference>
<dbReference type="InterPro" id="IPR018299">
    <property type="entry name" value="Alkaline_phosphatase_AS"/>
</dbReference>
<keyword evidence="3 8" id="KW-0479">Metal-binding</keyword>
<evidence type="ECO:0000256" key="6">
    <source>
        <dbReference type="ARBA" id="ARBA00022842"/>
    </source>
</evidence>
<dbReference type="InterPro" id="IPR001952">
    <property type="entry name" value="Alkaline_phosphatase"/>
</dbReference>
<proteinExistence type="inferred from homology"/>
<dbReference type="Gene3D" id="3.40.720.10">
    <property type="entry name" value="Alkaline Phosphatase, subunit A"/>
    <property type="match status" value="1"/>
</dbReference>
<feature type="binding site" evidence="8">
    <location>
        <position position="262"/>
    </location>
    <ligand>
        <name>Zn(2+)</name>
        <dbReference type="ChEBI" id="CHEBI:29105"/>
        <label>2</label>
    </ligand>
</feature>
<dbReference type="SMART" id="SM00098">
    <property type="entry name" value="alkPPc"/>
    <property type="match status" value="1"/>
</dbReference>
<dbReference type="RefSeq" id="WP_237238467.1">
    <property type="nucleotide sequence ID" value="NZ_JAKKDU010000002.1"/>
</dbReference>
<evidence type="ECO:0000256" key="5">
    <source>
        <dbReference type="ARBA" id="ARBA00022833"/>
    </source>
</evidence>
<feature type="binding site" evidence="8">
    <location>
        <position position="134"/>
    </location>
    <ligand>
        <name>Mg(2+)</name>
        <dbReference type="ChEBI" id="CHEBI:18420"/>
    </ligand>
</feature>
<comment type="similarity">
    <text evidence="1 9">Belongs to the alkaline phosphatase family.</text>
</comment>
<evidence type="ECO:0000256" key="8">
    <source>
        <dbReference type="PIRSR" id="PIRSR601952-2"/>
    </source>
</evidence>